<feature type="region of interest" description="Disordered" evidence="1">
    <location>
        <begin position="581"/>
        <end position="600"/>
    </location>
</feature>
<dbReference type="OrthoDB" id="10368987at2759"/>
<feature type="compositionally biased region" description="Polar residues" evidence="1">
    <location>
        <begin position="292"/>
        <end position="310"/>
    </location>
</feature>
<feature type="region of interest" description="Disordered" evidence="1">
    <location>
        <begin position="1224"/>
        <end position="1250"/>
    </location>
</feature>
<reference evidence="2 3" key="1">
    <citation type="submission" date="2020-06" db="EMBL/GenBank/DDBJ databases">
        <authorList>
            <person name="Li R."/>
            <person name="Bekaert M."/>
        </authorList>
    </citation>
    <scope>NUCLEOTIDE SEQUENCE [LARGE SCALE GENOMIC DNA]</scope>
    <source>
        <strain evidence="3">wild</strain>
    </source>
</reference>
<feature type="region of interest" description="Disordered" evidence="1">
    <location>
        <begin position="276"/>
        <end position="562"/>
    </location>
</feature>
<feature type="compositionally biased region" description="Polar residues" evidence="1">
    <location>
        <begin position="462"/>
        <end position="481"/>
    </location>
</feature>
<feature type="compositionally biased region" description="Basic and acidic residues" evidence="1">
    <location>
        <begin position="950"/>
        <end position="967"/>
    </location>
</feature>
<feature type="compositionally biased region" description="Basic and acidic residues" evidence="1">
    <location>
        <begin position="1377"/>
        <end position="1402"/>
    </location>
</feature>
<name>A0A6J8ETJ4_MYTCO</name>
<feature type="region of interest" description="Disordered" evidence="1">
    <location>
        <begin position="927"/>
        <end position="967"/>
    </location>
</feature>
<feature type="compositionally biased region" description="Basic and acidic residues" evidence="1">
    <location>
        <begin position="497"/>
        <end position="545"/>
    </location>
</feature>
<feature type="region of interest" description="Disordered" evidence="1">
    <location>
        <begin position="992"/>
        <end position="1031"/>
    </location>
</feature>
<feature type="compositionally biased region" description="Basic and acidic residues" evidence="1">
    <location>
        <begin position="334"/>
        <end position="396"/>
    </location>
</feature>
<evidence type="ECO:0000313" key="2">
    <source>
        <dbReference type="EMBL" id="CAC5422825.1"/>
    </source>
</evidence>
<proteinExistence type="predicted"/>
<feature type="region of interest" description="Disordered" evidence="1">
    <location>
        <begin position="237"/>
        <end position="264"/>
    </location>
</feature>
<protein>
    <submittedName>
        <fullName evidence="2">Uncharacterized protein</fullName>
    </submittedName>
</protein>
<feature type="region of interest" description="Disordered" evidence="1">
    <location>
        <begin position="1376"/>
        <end position="1415"/>
    </location>
</feature>
<feature type="compositionally biased region" description="Polar residues" evidence="1">
    <location>
        <begin position="445"/>
        <end position="454"/>
    </location>
</feature>
<feature type="region of interest" description="Disordered" evidence="1">
    <location>
        <begin position="651"/>
        <end position="677"/>
    </location>
</feature>
<feature type="compositionally biased region" description="Basic and acidic residues" evidence="1">
    <location>
        <begin position="242"/>
        <end position="254"/>
    </location>
</feature>
<gene>
    <name evidence="2" type="ORF">MCOR_54846</name>
</gene>
<evidence type="ECO:0000313" key="3">
    <source>
        <dbReference type="Proteomes" id="UP000507470"/>
    </source>
</evidence>
<feature type="compositionally biased region" description="Polar residues" evidence="1">
    <location>
        <begin position="546"/>
        <end position="556"/>
    </location>
</feature>
<feature type="compositionally biased region" description="Polar residues" evidence="1">
    <location>
        <begin position="927"/>
        <end position="938"/>
    </location>
</feature>
<accession>A0A6J8ETJ4</accession>
<sequence length="1681" mass="196426">MSQYIFTNYSVTEDITTEDEGFNSREEDSIYSSPRTPRTEEDRETASIVSTDAFEESTTETVQSRSDIISNSSSDSFDSFSSIESQIEQFFQYQRENREKFGGILEQQISRLRRQQFDPEFPQRKSFTEDSTQTTYVENKSLSSICTYVKTLRTLISEKIQGDNRTDLEENLQHWYQTLSEHAEDIALTEEDKERLIKGAQDELSEIIQNIIDKYNVQVISSGENMWSADKISSRGLTPAARKYDSSNLKESDMKSNTQKDNSQFSQYLKKYETPETSKQGKFLSNDRNRKATAQSTYEKPQMQVSSKQPSYPEADRYDKRYNPIPSSSAYEQYESKTSRQRKLSEYGRDPYSDPLERISQKYDLIKSKPRDDLLTRQNEKPARNYDSSNLKEMDIKSNTQKDNSQFLQYMRKYDTPETSKQGKSLINDRNRKATAQFTYEKPQMQISSKQPSYPETDRYNKQSNPVSSSSAYEQYDSTTTRQRKLSEYGEYPYSDPLERISQKYDLIKSRPRDDQRTRQDEEPGYKPSERMFQKYSMKDRKPVDDSTSQKYSSMTKPPEIDRCKDSYHITSLMPANKQIRESSVMGSREQPIDTFPRKETTHSPIFKEDKLTTSQEKPKQNIVCYEPTEEEIVQNILDAALKKELKRDRLPEDQKVKKQRSDMLPKGQRKLSDYEEYPYSDPLDKISHKYDLIKSKPRDDQFSCQDEKLGYEPSERMFQKNSMNTDRKLVDYPTSQKYSSTTKPPKIDRYKDSYHMKSLMPANKQIRERSVMGSREQPIDTFSRKETNRSPIFQEDKLTTSQEKPKQTIVYHVPTEEEIVQNILDAALKKETKLDRLPQEQKIKQQRSDMLPKGQTRDIVLTYPPYDVRRAEPVNKRKTDDRQSQKVNFYPNKTEDIYKQKDTTVQPQNPELKSHLYEDQYRPVNTSATTKQTNYPTGVNYKPGASRSTMDERYRNKDNDVTEEERYKPIVSRSTVEEAYKLADDIVTREEKYKPTASQRKAEERHQPMDRNNGPIKELTEEERIQGTVNVPLKSEAKRDRLLQRQEDLEQESSVIPNEQVSIRHTYPPYDVIHQKPVHKMASEDKQKQTVDNRPGTVVDGFQQIDSLVTNEHSIKPTENKRTVDKIYKQTDTPVTMKQKQIPVDFVANDDMYTSTDRPVTSKQEWISKVGSSMSDEIHKPGDSPFKKEHIPKPIVTSSLTIDRYKPVNRHITTDAKSVFVSKGQGPVKPDTTETKYKLTDGPPTNEQKTEAMNSRFTNEKRFEQKDKSADIRISDGEKYRIFKEEQRYEPVASKSTLDEMYTQKDSHVLEKQLNMPLVSRRAVEERFKQMKDTPVIKDKKGKQKIKENISDIKYQPTTREVTEAQRNIETTGPKIIEEQYKPTESRTTDKEKNKPKETHLINEQSQSPKKLTEKYKPKDVPAFTEQRYKPTDNRNIFDNRYTPREIHSVKDPRSTPEDILSTDDEWYKSAYNLSKVKEQNKYKPTESTVTNKQVTVRKPIIPEDLRYHENTVTIKDERLESYSPSTDNTEKCIDRQQSIFDLPNPDDGVQVSLKPTKSWCQDGDSIFLLKTPDSEQDSDEDLSFNELEKTIYSKKASPRRKSIADELKQYFTDHPESPMLSTTLLSLPKTPGMQRPQYLNTLKGEQAFDDLSADNETGRKRITKDDYYFESTCHEKKVR</sequence>
<dbReference type="Proteomes" id="UP000507470">
    <property type="component" value="Unassembled WGS sequence"/>
</dbReference>
<dbReference type="EMBL" id="CACVKT020009701">
    <property type="protein sequence ID" value="CAC5422825.1"/>
    <property type="molecule type" value="Genomic_DNA"/>
</dbReference>
<feature type="region of interest" description="Disordered" evidence="1">
    <location>
        <begin position="15"/>
        <end position="70"/>
    </location>
</feature>
<feature type="compositionally biased region" description="Polar residues" evidence="1">
    <location>
        <begin position="255"/>
        <end position="264"/>
    </location>
</feature>
<feature type="compositionally biased region" description="Polar residues" evidence="1">
    <location>
        <begin position="397"/>
        <end position="408"/>
    </location>
</feature>
<organism evidence="2 3">
    <name type="scientific">Mytilus coruscus</name>
    <name type="common">Sea mussel</name>
    <dbReference type="NCBI Taxonomy" id="42192"/>
    <lineage>
        <taxon>Eukaryota</taxon>
        <taxon>Metazoa</taxon>
        <taxon>Spiralia</taxon>
        <taxon>Lophotrochozoa</taxon>
        <taxon>Mollusca</taxon>
        <taxon>Bivalvia</taxon>
        <taxon>Autobranchia</taxon>
        <taxon>Pteriomorphia</taxon>
        <taxon>Mytilida</taxon>
        <taxon>Mytiloidea</taxon>
        <taxon>Mytilidae</taxon>
        <taxon>Mytilinae</taxon>
        <taxon>Mytilus</taxon>
    </lineage>
</organism>
<feature type="compositionally biased region" description="Basic and acidic residues" evidence="1">
    <location>
        <begin position="992"/>
        <end position="1010"/>
    </location>
</feature>
<keyword evidence="3" id="KW-1185">Reference proteome</keyword>
<evidence type="ECO:0000256" key="1">
    <source>
        <dbReference type="SAM" id="MobiDB-lite"/>
    </source>
</evidence>
<feature type="compositionally biased region" description="Basic and acidic residues" evidence="1">
    <location>
        <begin position="651"/>
        <end position="664"/>
    </location>
</feature>